<keyword evidence="8 11" id="KW-0539">Nucleus</keyword>
<feature type="region of interest" description="Disordered" evidence="12">
    <location>
        <begin position="593"/>
        <end position="641"/>
    </location>
</feature>
<dbReference type="PANTHER" id="PTHR12081">
    <property type="entry name" value="TRANSCRIPTION FACTOR E2F"/>
    <property type="match status" value="1"/>
</dbReference>
<dbReference type="GO" id="GO:0000981">
    <property type="term" value="F:DNA-binding transcription factor activity, RNA polymerase II-specific"/>
    <property type="evidence" value="ECO:0007669"/>
    <property type="project" value="TreeGrafter"/>
</dbReference>
<protein>
    <recommendedName>
        <fullName evidence="10">Transcription factor E2F8</fullName>
    </recommendedName>
</protein>
<evidence type="ECO:0000256" key="10">
    <source>
        <dbReference type="ARBA" id="ARBA00039673"/>
    </source>
</evidence>
<evidence type="ECO:0000256" key="12">
    <source>
        <dbReference type="SAM" id="MobiDB-lite"/>
    </source>
</evidence>
<keyword evidence="9" id="KW-0131">Cell cycle</keyword>
<dbReference type="PANTHER" id="PTHR12081:SF40">
    <property type="entry name" value="TRANSCRIPTION FACTOR E2F8"/>
    <property type="match status" value="1"/>
</dbReference>
<feature type="domain" description="E2F/DP family winged-helix DNA-binding" evidence="13">
    <location>
        <begin position="141"/>
        <end position="210"/>
    </location>
</feature>
<keyword evidence="3" id="KW-0678">Repressor</keyword>
<proteinExistence type="evidence at transcript level"/>
<dbReference type="SUPFAM" id="SSF46785">
    <property type="entry name" value="Winged helix' DNA-binding domain"/>
    <property type="match status" value="2"/>
</dbReference>
<evidence type="ECO:0000256" key="3">
    <source>
        <dbReference type="ARBA" id="ARBA00022491"/>
    </source>
</evidence>
<keyword evidence="6" id="KW-0010">Activator</keyword>
<dbReference type="GO" id="GO:0002040">
    <property type="term" value="P:sprouting angiogenesis"/>
    <property type="evidence" value="ECO:0007669"/>
    <property type="project" value="UniProtKB-ARBA"/>
</dbReference>
<evidence type="ECO:0000256" key="7">
    <source>
        <dbReference type="ARBA" id="ARBA00023163"/>
    </source>
</evidence>
<keyword evidence="4 11" id="KW-0805">Transcription regulation</keyword>
<evidence type="ECO:0000256" key="6">
    <source>
        <dbReference type="ARBA" id="ARBA00023159"/>
    </source>
</evidence>
<feature type="compositionally biased region" description="Polar residues" evidence="12">
    <location>
        <begin position="608"/>
        <end position="633"/>
    </location>
</feature>
<accession>V9KBV1</accession>
<dbReference type="GO" id="GO:0045892">
    <property type="term" value="P:negative regulation of DNA-templated transcription"/>
    <property type="evidence" value="ECO:0007669"/>
    <property type="project" value="UniProtKB-ARBA"/>
</dbReference>
<dbReference type="FunFam" id="1.10.10.10:FF:000073">
    <property type="entry name" value="E2F transcription factor 8"/>
    <property type="match status" value="1"/>
</dbReference>
<sequence length="1020" mass="112914">MSSFCLKPNHPNERLDLNPNGDPGGDFPEVDRKENIFLEPHMKLIKTPLEQPSSSSHSVLGGVRPDIGTMTTPTKLQEVPIGEPWTPTANLKMLISAASPEIRNREKKKELFNHDENIPETNENFQDHLSGEEFEKLHPSRKEKSLGLLCYRFLARYPNYPNPAVNNDICLDEVAGKLNVERRRIYDIVNVLESLHMVSRLAKNRYTWHGRHNLAHTLGTLKNVGENQKYAEQMRQFKKKEFENGFEIDIENHVKQPLRTQNAVRNCEVKHKEMCFVELPGVEFRAASVNGRKDKSLRVMSQKFVMLFLVSNPRVVNLDIAAKILIGEDQKVDLDHNKFKTKIRRLYDIANVLTSLELIKKVHVAEERGRKPAFKWIGPEVFPDINDVKSIASTTSATVRSPSPKISREFAKNLFPTSSTKQGFTRHASLNYLLQNVENDQRKISSAPTSPTGKSYSNFAKPELYPSKMAQLAAICKLQLEAQSKTSECEPKSPTPQSSSSETKSKLDKACGPVEPTLHSRVNSTIFSQAKSMVHPVGVFPVMQGHYSSILPVMLPQNHSGSYTIYFQPTQPGSLTAHPSGFTVQSITFAADQPIERPGDLKPKNHTSRQTENDVNLSQMDNQEPVQEQNGQANKDRTTPKKCLKRSSFWEPTDLAYPKILKSEKDISPSQQIMDANTIRGPSPNEAELLEIHQARLKSRRGLIINRPSPRALHLDPEFVNTPEDKNLNCETLEHSVECFLENEDKCGIVLSEAKGAKATTLKAVPVAIAFPTHLSSASEPALPSGYLIPLPQQAAFNSSSTRFPEKEKDCICSTLPQLHCSPISGVVPVTTSDSCPVSFSPTHVTPLQLHCPIAVPTSVASLPVISQTNGPSFTSGHHFAGPSPSPGILNFTLQNLGLINPAVHFSLTPGPVMAGASREQASPIHLQHGKMVLVKPVSPHHQLPGKPVTFISIQQSSFPVSPEGAQSINRESFFRTPGGPLSVSTQSSLTTVVSNMSGKIPQGTAHFPQRKLEVCTEDP</sequence>
<comment type="subcellular location">
    <subcellularLocation>
        <location evidence="1 11">Nucleus</location>
    </subcellularLocation>
</comment>
<keyword evidence="7 11" id="KW-0804">Transcription</keyword>
<evidence type="ECO:0000259" key="13">
    <source>
        <dbReference type="SMART" id="SM01372"/>
    </source>
</evidence>
<evidence type="ECO:0000256" key="4">
    <source>
        <dbReference type="ARBA" id="ARBA00023015"/>
    </source>
</evidence>
<feature type="domain" description="E2F/DP family winged-helix DNA-binding" evidence="13">
    <location>
        <begin position="292"/>
        <end position="378"/>
    </location>
</feature>
<dbReference type="InterPro" id="IPR015633">
    <property type="entry name" value="E2F"/>
</dbReference>
<dbReference type="EMBL" id="JW863171">
    <property type="protein sequence ID" value="AFO95688.1"/>
    <property type="molecule type" value="mRNA"/>
</dbReference>
<dbReference type="GO" id="GO:0090575">
    <property type="term" value="C:RNA polymerase II transcription regulator complex"/>
    <property type="evidence" value="ECO:0007669"/>
    <property type="project" value="TreeGrafter"/>
</dbReference>
<comment type="similarity">
    <text evidence="2 11">Belongs to the E2F/DP family.</text>
</comment>
<dbReference type="SMART" id="SM01372">
    <property type="entry name" value="E2F_TDP"/>
    <property type="match status" value="2"/>
</dbReference>
<evidence type="ECO:0000256" key="2">
    <source>
        <dbReference type="ARBA" id="ARBA00010940"/>
    </source>
</evidence>
<dbReference type="Gene3D" id="1.10.10.10">
    <property type="entry name" value="Winged helix-like DNA-binding domain superfamily/Winged helix DNA-binding domain"/>
    <property type="match status" value="2"/>
</dbReference>
<evidence type="ECO:0000313" key="14">
    <source>
        <dbReference type="EMBL" id="AFO95688.1"/>
    </source>
</evidence>
<evidence type="ECO:0000256" key="9">
    <source>
        <dbReference type="ARBA" id="ARBA00023306"/>
    </source>
</evidence>
<organism evidence="14">
    <name type="scientific">Callorhinchus milii</name>
    <name type="common">Ghost shark</name>
    <dbReference type="NCBI Taxonomy" id="7868"/>
    <lineage>
        <taxon>Eukaryota</taxon>
        <taxon>Metazoa</taxon>
        <taxon>Chordata</taxon>
        <taxon>Craniata</taxon>
        <taxon>Vertebrata</taxon>
        <taxon>Chondrichthyes</taxon>
        <taxon>Holocephali</taxon>
        <taxon>Chimaeriformes</taxon>
        <taxon>Callorhinchidae</taxon>
        <taxon>Callorhinchus</taxon>
    </lineage>
</organism>
<feature type="region of interest" description="Disordered" evidence="12">
    <location>
        <begin position="1"/>
        <end position="30"/>
    </location>
</feature>
<dbReference type="Pfam" id="PF02319">
    <property type="entry name" value="WHD_E2F_TDP"/>
    <property type="match status" value="2"/>
</dbReference>
<dbReference type="InterPro" id="IPR036388">
    <property type="entry name" value="WH-like_DNA-bd_sf"/>
</dbReference>
<reference evidence="14" key="1">
    <citation type="journal article" date="2014" name="Nature">
        <title>Elephant shark genome provides unique insights into gnathostome evolution.</title>
        <authorList>
            <consortium name="International Elephant Shark Genome Sequencing Consortium"/>
            <person name="Venkatesh B."/>
            <person name="Lee A.P."/>
            <person name="Ravi V."/>
            <person name="Maurya A.K."/>
            <person name="Lian M.M."/>
            <person name="Swann J.B."/>
            <person name="Ohta Y."/>
            <person name="Flajnik M.F."/>
            <person name="Sutoh Y."/>
            <person name="Kasahara M."/>
            <person name="Hoon S."/>
            <person name="Gangu V."/>
            <person name="Roy S.W."/>
            <person name="Irimia M."/>
            <person name="Korzh V."/>
            <person name="Kondrychyn I."/>
            <person name="Lim Z.W."/>
            <person name="Tay B.H."/>
            <person name="Tohari S."/>
            <person name="Kong K.W."/>
            <person name="Ho S."/>
            <person name="Lorente-Galdos B."/>
            <person name="Quilez J."/>
            <person name="Marques-Bonet T."/>
            <person name="Raney B.J."/>
            <person name="Ingham P.W."/>
            <person name="Tay A."/>
            <person name="Hillier L.W."/>
            <person name="Minx P."/>
            <person name="Boehm T."/>
            <person name="Wilson R.K."/>
            <person name="Brenner S."/>
            <person name="Warren W.C."/>
        </authorList>
    </citation>
    <scope>NUCLEOTIDE SEQUENCE</scope>
    <source>
        <tissue evidence="14">Testis</tissue>
    </source>
</reference>
<name>V9KBV1_CALMI</name>
<evidence type="ECO:0000256" key="11">
    <source>
        <dbReference type="RuleBase" id="RU003796"/>
    </source>
</evidence>
<dbReference type="InterPro" id="IPR003316">
    <property type="entry name" value="E2F_WHTH_DNA-bd_dom"/>
</dbReference>
<dbReference type="GO" id="GO:0000978">
    <property type="term" value="F:RNA polymerase II cis-regulatory region sequence-specific DNA binding"/>
    <property type="evidence" value="ECO:0007669"/>
    <property type="project" value="InterPro"/>
</dbReference>
<evidence type="ECO:0000256" key="8">
    <source>
        <dbReference type="ARBA" id="ARBA00023242"/>
    </source>
</evidence>
<feature type="region of interest" description="Disordered" evidence="12">
    <location>
        <begin position="485"/>
        <end position="515"/>
    </location>
</feature>
<dbReference type="FunFam" id="1.10.10.10:FF:000100">
    <property type="entry name" value="E2F transcription factor 8"/>
    <property type="match status" value="1"/>
</dbReference>
<keyword evidence="5 11" id="KW-0238">DNA-binding</keyword>
<evidence type="ECO:0000256" key="1">
    <source>
        <dbReference type="ARBA" id="ARBA00004123"/>
    </source>
</evidence>
<feature type="compositionally biased region" description="Basic and acidic residues" evidence="12">
    <location>
        <begin position="594"/>
        <end position="603"/>
    </location>
</feature>
<dbReference type="InterPro" id="IPR036390">
    <property type="entry name" value="WH_DNA-bd_sf"/>
</dbReference>
<evidence type="ECO:0000256" key="5">
    <source>
        <dbReference type="ARBA" id="ARBA00023125"/>
    </source>
</evidence>
<dbReference type="AlphaFoldDB" id="V9KBV1"/>